<evidence type="ECO:0000313" key="4">
    <source>
        <dbReference type="Proteomes" id="UP001054889"/>
    </source>
</evidence>
<comment type="caution">
    <text evidence="3">The sequence shown here is derived from an EMBL/GenBank/DDBJ whole genome shotgun (WGS) entry which is preliminary data.</text>
</comment>
<dbReference type="Proteomes" id="UP001054889">
    <property type="component" value="Unassembled WGS sequence"/>
</dbReference>
<dbReference type="SUPFAM" id="SSF55874">
    <property type="entry name" value="ATPase domain of HSP90 chaperone/DNA topoisomerase II/histidine kinase"/>
    <property type="match status" value="1"/>
</dbReference>
<reference evidence="3" key="1">
    <citation type="journal article" date="2018" name="DNA Res.">
        <title>Multiple hybrid de novo genome assembly of finger millet, an orphan allotetraploid crop.</title>
        <authorList>
            <person name="Hatakeyama M."/>
            <person name="Aluri S."/>
            <person name="Balachadran M.T."/>
            <person name="Sivarajan S.R."/>
            <person name="Patrignani A."/>
            <person name="Gruter S."/>
            <person name="Poveda L."/>
            <person name="Shimizu-Inatsugi R."/>
            <person name="Baeten J."/>
            <person name="Francoijs K.J."/>
            <person name="Nataraja K.N."/>
            <person name="Reddy Y.A.N."/>
            <person name="Phadnis S."/>
            <person name="Ravikumar R.L."/>
            <person name="Schlapbach R."/>
            <person name="Sreeman S.M."/>
            <person name="Shimizu K.K."/>
        </authorList>
    </citation>
    <scope>NUCLEOTIDE SEQUENCE</scope>
</reference>
<feature type="domain" description="Sacsin/Nov" evidence="2">
    <location>
        <begin position="152"/>
        <end position="213"/>
    </location>
</feature>
<dbReference type="GO" id="GO:0030544">
    <property type="term" value="F:Hsp70 protein binding"/>
    <property type="evidence" value="ECO:0007669"/>
    <property type="project" value="TreeGrafter"/>
</dbReference>
<evidence type="ECO:0000256" key="1">
    <source>
        <dbReference type="ARBA" id="ARBA00011738"/>
    </source>
</evidence>
<dbReference type="InterPro" id="IPR058210">
    <property type="entry name" value="SACS/Nov_dom"/>
</dbReference>
<dbReference type="PANTHER" id="PTHR15600">
    <property type="entry name" value="SACSIN"/>
    <property type="match status" value="1"/>
</dbReference>
<dbReference type="PANTHER" id="PTHR15600:SF42">
    <property type="entry name" value="SACSIN"/>
    <property type="match status" value="1"/>
</dbReference>
<proteinExistence type="predicted"/>
<evidence type="ECO:0000313" key="3">
    <source>
        <dbReference type="EMBL" id="GJN26046.1"/>
    </source>
</evidence>
<dbReference type="EMBL" id="BQKI01000079">
    <property type="protein sequence ID" value="GJN26046.1"/>
    <property type="molecule type" value="Genomic_DNA"/>
</dbReference>
<keyword evidence="4" id="KW-1185">Reference proteome</keyword>
<organism evidence="3 4">
    <name type="scientific">Eleusine coracana subsp. coracana</name>
    <dbReference type="NCBI Taxonomy" id="191504"/>
    <lineage>
        <taxon>Eukaryota</taxon>
        <taxon>Viridiplantae</taxon>
        <taxon>Streptophyta</taxon>
        <taxon>Embryophyta</taxon>
        <taxon>Tracheophyta</taxon>
        <taxon>Spermatophyta</taxon>
        <taxon>Magnoliopsida</taxon>
        <taxon>Liliopsida</taxon>
        <taxon>Poales</taxon>
        <taxon>Poaceae</taxon>
        <taxon>PACMAD clade</taxon>
        <taxon>Chloridoideae</taxon>
        <taxon>Cynodonteae</taxon>
        <taxon>Eleusininae</taxon>
        <taxon>Eleusine</taxon>
    </lineage>
</organism>
<dbReference type="Pfam" id="PF25794">
    <property type="entry name" value="SACS"/>
    <property type="match status" value="2"/>
</dbReference>
<evidence type="ECO:0000259" key="2">
    <source>
        <dbReference type="Pfam" id="PF25794"/>
    </source>
</evidence>
<reference evidence="3" key="2">
    <citation type="submission" date="2021-12" db="EMBL/GenBank/DDBJ databases">
        <title>Resequencing data analysis of finger millet.</title>
        <authorList>
            <person name="Hatakeyama M."/>
            <person name="Aluri S."/>
            <person name="Balachadran M.T."/>
            <person name="Sivarajan S.R."/>
            <person name="Poveda L."/>
            <person name="Shimizu-Inatsugi R."/>
            <person name="Schlapbach R."/>
            <person name="Sreeman S.M."/>
            <person name="Shimizu K.K."/>
        </authorList>
    </citation>
    <scope>NUCLEOTIDE SEQUENCE</scope>
</reference>
<sequence length="217" mass="23955">MDPGSGMLLEDFGQRVDLTRRIREVLANYPEGTTALRELIQNADDAGASRVRLCLDRRSHGAASLLAPALAQWQGPHCSRTTTPCSPTRTLPAYPALATAGRWPRHGRLVASGRFSRLVFRALSWFGVVTCSFKLPRWGNCFRTCAFCYLRVGFNSVYHLTDLPSFVSGKYVVVFDPQGAYLPNVSSANPGKRIDYVSSSAISMYTDQAVTISCIWL</sequence>
<gene>
    <name evidence="3" type="primary">gb13944</name>
    <name evidence="3" type="ORF">PR202_gb13944</name>
</gene>
<feature type="domain" description="Sacsin/Nov" evidence="2">
    <location>
        <begin position="16"/>
        <end position="76"/>
    </location>
</feature>
<dbReference type="InterPro" id="IPR052972">
    <property type="entry name" value="Sacsin_chaperone_reg"/>
</dbReference>
<protein>
    <recommendedName>
        <fullName evidence="2">Sacsin/Nov domain-containing protein</fullName>
    </recommendedName>
</protein>
<accession>A0AAV5ETW8</accession>
<dbReference type="AlphaFoldDB" id="A0AAV5ETW8"/>
<name>A0AAV5ETW8_ELECO</name>
<dbReference type="InterPro" id="IPR036890">
    <property type="entry name" value="HATPase_C_sf"/>
</dbReference>
<comment type="subunit">
    <text evidence="1">Homodimer.</text>
</comment>